<feature type="compositionally biased region" description="Polar residues" evidence="1">
    <location>
        <begin position="278"/>
        <end position="287"/>
    </location>
</feature>
<evidence type="ECO:0000313" key="2">
    <source>
        <dbReference type="EMBL" id="RYO82375.1"/>
    </source>
</evidence>
<feature type="compositionally biased region" description="Low complexity" evidence="1">
    <location>
        <begin position="1"/>
        <end position="13"/>
    </location>
</feature>
<protein>
    <recommendedName>
        <fullName evidence="4">CAP-Gly domain-containing protein</fullName>
    </recommendedName>
</protein>
<proteinExistence type="predicted"/>
<feature type="region of interest" description="Disordered" evidence="1">
    <location>
        <begin position="1"/>
        <end position="173"/>
    </location>
</feature>
<evidence type="ECO:0000313" key="3">
    <source>
        <dbReference type="Proteomes" id="UP000294003"/>
    </source>
</evidence>
<feature type="compositionally biased region" description="Polar residues" evidence="1">
    <location>
        <begin position="34"/>
        <end position="56"/>
    </location>
</feature>
<dbReference type="PANTHER" id="PTHR39461">
    <property type="entry name" value="LEA DOMAIN PROTEIN (AFU_ORTHOLOGUE AFUA_8G04920)"/>
    <property type="match status" value="1"/>
</dbReference>
<dbReference type="PANTHER" id="PTHR39461:SF1">
    <property type="entry name" value="LEA DOMAIN PROTEIN (AFU_ORTHOLOGUE AFUA_8G04920)"/>
    <property type="match status" value="1"/>
</dbReference>
<accession>A0ABY0H4U9</accession>
<feature type="compositionally biased region" description="Polar residues" evidence="1">
    <location>
        <begin position="307"/>
        <end position="338"/>
    </location>
</feature>
<evidence type="ECO:0000256" key="1">
    <source>
        <dbReference type="SAM" id="MobiDB-lite"/>
    </source>
</evidence>
<dbReference type="EMBL" id="QJNS01000218">
    <property type="protein sequence ID" value="RYO82375.1"/>
    <property type="molecule type" value="Genomic_DNA"/>
</dbReference>
<feature type="compositionally biased region" description="Basic and acidic residues" evidence="1">
    <location>
        <begin position="379"/>
        <end position="393"/>
    </location>
</feature>
<keyword evidence="3" id="KW-1185">Reference proteome</keyword>
<evidence type="ECO:0008006" key="4">
    <source>
        <dbReference type="Google" id="ProtNLM"/>
    </source>
</evidence>
<feature type="region of interest" description="Disordered" evidence="1">
    <location>
        <begin position="222"/>
        <end position="419"/>
    </location>
</feature>
<dbReference type="InterPro" id="IPR022124">
    <property type="entry name" value="DUF3659"/>
</dbReference>
<feature type="compositionally biased region" description="Polar residues" evidence="1">
    <location>
        <begin position="157"/>
        <end position="169"/>
    </location>
</feature>
<feature type="compositionally biased region" description="Basic and acidic residues" evidence="1">
    <location>
        <begin position="127"/>
        <end position="141"/>
    </location>
</feature>
<organism evidence="2 3">
    <name type="scientific">Monosporascus cannonballus</name>
    <dbReference type="NCBI Taxonomy" id="155416"/>
    <lineage>
        <taxon>Eukaryota</taxon>
        <taxon>Fungi</taxon>
        <taxon>Dikarya</taxon>
        <taxon>Ascomycota</taxon>
        <taxon>Pezizomycotina</taxon>
        <taxon>Sordariomycetes</taxon>
        <taxon>Xylariomycetidae</taxon>
        <taxon>Xylariales</taxon>
        <taxon>Xylariales incertae sedis</taxon>
        <taxon>Monosporascus</taxon>
    </lineage>
</organism>
<comment type="caution">
    <text evidence="2">The sequence shown here is derived from an EMBL/GenBank/DDBJ whole genome shotgun (WGS) entry which is preliminary data.</text>
</comment>
<name>A0ABY0H4U9_9PEZI</name>
<reference evidence="2 3" key="1">
    <citation type="submission" date="2018-06" db="EMBL/GenBank/DDBJ databases">
        <title>Complete Genomes of Monosporascus.</title>
        <authorList>
            <person name="Robinson A.J."/>
            <person name="Natvig D.O."/>
        </authorList>
    </citation>
    <scope>NUCLEOTIDE SEQUENCE [LARGE SCALE GENOMIC DNA]</scope>
    <source>
        <strain evidence="2 3">CBS 609.92</strain>
    </source>
</reference>
<sequence>MADTLTPQTPTKTPTKKLFKPSTKTKAPTPVKKGNSTNTTPRSAQSTAPPNLSGSQELRRATGEKAQSAPKSVLSDPASCKLPDYATSDDTGDTHVGPLDDNVLNPSDSVSRSTGSPASLSRNTTDPLERGTSETGERARSAADASKAATGDVDDLTSGTTDQNPSNLTDALKSPTAIANYFADSENQEMSSFVKALAGKTSSDDSTNKVNDIIAGSKELLPGPLEELPTDDSLVAEPNSRTKEIIGENVDGPGHTNSEGHPGAMKGTTGKALHNAKGQEQVSNVANKTPDLPDPSSISQEAEGVGNVSQTDTAPTKETSSKDGQNASVGEPDTSNISKDAKVNVPPSGDLERKASQVIGEEGDAVDDTQSFDNMGKPTHIERSIEIPFERPPRRQSVVHSPPVPPKPKFGSIANNLGDVKNLRSTENLASTDDLQDIPDDPPEEILDPSVHSASTNISPISKIPKVTPIGISPPANLSQLARGLEDKMVDDVGNVVDESGKVLGHVVGDLPAMVGKRVAKDGEIYGDNGELIGYVVENFTESSTTENPGGPWGGLQIDHDGNILDAAGNVIGRFFQKPGERGGPPLSTAGSQPNLKQEEKPKVNAHTGGSPSDIFLDVKSTTDGIQLTIRIPTTFGKQQQQDSQ</sequence>
<feature type="compositionally biased region" description="Polar residues" evidence="1">
    <location>
        <begin position="104"/>
        <end position="126"/>
    </location>
</feature>
<dbReference type="Pfam" id="PF12396">
    <property type="entry name" value="DUF3659"/>
    <property type="match status" value="1"/>
</dbReference>
<dbReference type="Proteomes" id="UP000294003">
    <property type="component" value="Unassembled WGS sequence"/>
</dbReference>
<gene>
    <name evidence="2" type="ORF">DL762_006648</name>
</gene>
<feature type="region of interest" description="Disordered" evidence="1">
    <location>
        <begin position="577"/>
        <end position="616"/>
    </location>
</feature>